<dbReference type="EMBL" id="BAAAQN010000001">
    <property type="protein sequence ID" value="GAA2011442.1"/>
    <property type="molecule type" value="Genomic_DNA"/>
</dbReference>
<comment type="caution">
    <text evidence="1">The sequence shown here is derived from an EMBL/GenBank/DDBJ whole genome shotgun (WGS) entry which is preliminary data.</text>
</comment>
<name>A0ABN2TJR0_9ACTN</name>
<dbReference type="Proteomes" id="UP001500751">
    <property type="component" value="Unassembled WGS sequence"/>
</dbReference>
<evidence type="ECO:0000313" key="1">
    <source>
        <dbReference type="EMBL" id="GAA2011442.1"/>
    </source>
</evidence>
<gene>
    <name evidence="1" type="ORF">GCM10009839_01910</name>
</gene>
<keyword evidence="2" id="KW-1185">Reference proteome</keyword>
<accession>A0ABN2TJR0</accession>
<evidence type="ECO:0008006" key="3">
    <source>
        <dbReference type="Google" id="ProtNLM"/>
    </source>
</evidence>
<proteinExistence type="predicted"/>
<reference evidence="1 2" key="1">
    <citation type="journal article" date="2019" name="Int. J. Syst. Evol. Microbiol.">
        <title>The Global Catalogue of Microorganisms (GCM) 10K type strain sequencing project: providing services to taxonomists for standard genome sequencing and annotation.</title>
        <authorList>
            <consortium name="The Broad Institute Genomics Platform"/>
            <consortium name="The Broad Institute Genome Sequencing Center for Infectious Disease"/>
            <person name="Wu L."/>
            <person name="Ma J."/>
        </authorList>
    </citation>
    <scope>NUCLEOTIDE SEQUENCE [LARGE SCALE GENOMIC DNA]</scope>
    <source>
        <strain evidence="1 2">JCM 16014</strain>
    </source>
</reference>
<protein>
    <recommendedName>
        <fullName evidence="3">Glyoxalase-like domain-containing protein</fullName>
    </recommendedName>
</protein>
<dbReference type="RefSeq" id="WP_344663518.1">
    <property type="nucleotide sequence ID" value="NZ_BAAAQN010000001.1"/>
</dbReference>
<evidence type="ECO:0000313" key="2">
    <source>
        <dbReference type="Proteomes" id="UP001500751"/>
    </source>
</evidence>
<organism evidence="1 2">
    <name type="scientific">Catenulispora yoronensis</name>
    <dbReference type="NCBI Taxonomy" id="450799"/>
    <lineage>
        <taxon>Bacteria</taxon>
        <taxon>Bacillati</taxon>
        <taxon>Actinomycetota</taxon>
        <taxon>Actinomycetes</taxon>
        <taxon>Catenulisporales</taxon>
        <taxon>Catenulisporaceae</taxon>
        <taxon>Catenulispora</taxon>
    </lineage>
</organism>
<sequence length="184" mass="19563">METVRNLDVAGVWDDVPIAEKNTVIAVLTSPESTYEESQQRWAAGGFWHTNGEDLSKGDVEKWLHGLAPALAECGVELRVATVDPCELGSPGYAVAVNGKTLELYRFDLADPRSPATEDPWLDCSLVPAAEVNRLLAAAGSDRRLALIWPGSQDGIAVLGPEGALRAAAPSVEVDEDGLGFVIP</sequence>